<evidence type="ECO:0000256" key="4">
    <source>
        <dbReference type="ARBA" id="ARBA00023136"/>
    </source>
</evidence>
<accession>A0A5S6QD57</accession>
<feature type="transmembrane region" description="Helical" evidence="5">
    <location>
        <begin position="130"/>
        <end position="151"/>
    </location>
</feature>
<keyword evidence="4 5" id="KW-0472">Membrane</keyword>
<dbReference type="PANTHER" id="PTHR12428">
    <property type="entry name" value="OXA1"/>
    <property type="match status" value="1"/>
</dbReference>
<evidence type="ECO:0000313" key="6">
    <source>
        <dbReference type="Proteomes" id="UP000046395"/>
    </source>
</evidence>
<keyword evidence="2 5" id="KW-0812">Transmembrane</keyword>
<comment type="subcellular location">
    <subcellularLocation>
        <location evidence="1">Membrane</location>
        <topology evidence="1">Multi-pass membrane protein</topology>
    </subcellularLocation>
</comment>
<dbReference type="AlphaFoldDB" id="A0A5S6QD57"/>
<dbReference type="WBParaSite" id="TMUE_1000004872.1">
    <property type="protein sequence ID" value="TMUE_1000004872.1"/>
    <property type="gene ID" value="WBGene00292787"/>
</dbReference>
<evidence type="ECO:0000256" key="5">
    <source>
        <dbReference type="SAM" id="Phobius"/>
    </source>
</evidence>
<dbReference type="GO" id="GO:0005743">
    <property type="term" value="C:mitochondrial inner membrane"/>
    <property type="evidence" value="ECO:0007669"/>
    <property type="project" value="TreeGrafter"/>
</dbReference>
<protein>
    <submittedName>
        <fullName evidence="7">Uncharacterized protein</fullName>
    </submittedName>
</protein>
<evidence type="ECO:0000313" key="7">
    <source>
        <dbReference type="WBParaSite" id="TMUE_1000004872.1"/>
    </source>
</evidence>
<dbReference type="Proteomes" id="UP000046395">
    <property type="component" value="Unassembled WGS sequence"/>
</dbReference>
<sequence>MFLHRKSWSLLVAIASKSTFRGFWPSCAPRVSALRRTPVFIISSSSLNVPAILGAQSGLLGAARFCSTNVSTDDEDLLSIIGEALESSPAGDALVGADLRTLLVEGDSPFLYRWYGHLLDFAHTNLGMPWWLSIAASALAIRLLLFPLVTISNQRNYSSYHNAIPTLLKHHVRISQARIRVDLKAICEEEAKMAEYSSKANLAPIGAQLINIAIAVTAFSTQFFALRKLALLGCEDMNSGGALWFVDLTSNDPLLALVASFTYFLWMLIRMEQSVRIGGPQTVTATVGRVGVASLTIGSLFVFGSVPSATLCFCITDFTLNAAFAMLYGTEIYRNMFNISHPVVLPNPSKEGYIDLPGQIAKGYESAMGKIRAVRRANIAAIKSTGHGILLYDADEMKEYFKKCLNDAFERENCLCTTLLIFSDEQSFPKCCRNCRLNCIAGTSSMRVFVSRGTLRTNLLAGECHVHWET</sequence>
<feature type="transmembrane region" description="Helical" evidence="5">
    <location>
        <begin position="202"/>
        <end position="225"/>
    </location>
</feature>
<feature type="transmembrane region" description="Helical" evidence="5">
    <location>
        <begin position="283"/>
        <end position="302"/>
    </location>
</feature>
<dbReference type="STRING" id="70415.A0A5S6QD57"/>
<dbReference type="PANTHER" id="PTHR12428:SF66">
    <property type="entry name" value="MITOCHONDRIAL INNER MEMBRANE PROTEIN OXA1L"/>
    <property type="match status" value="1"/>
</dbReference>
<name>A0A5S6QD57_TRIMR</name>
<dbReference type="GO" id="GO:0032977">
    <property type="term" value="F:membrane insertase activity"/>
    <property type="evidence" value="ECO:0007669"/>
    <property type="project" value="InterPro"/>
</dbReference>
<keyword evidence="6" id="KW-1185">Reference proteome</keyword>
<organism evidence="6 7">
    <name type="scientific">Trichuris muris</name>
    <name type="common">Mouse whipworm</name>
    <dbReference type="NCBI Taxonomy" id="70415"/>
    <lineage>
        <taxon>Eukaryota</taxon>
        <taxon>Metazoa</taxon>
        <taxon>Ecdysozoa</taxon>
        <taxon>Nematoda</taxon>
        <taxon>Enoplea</taxon>
        <taxon>Dorylaimia</taxon>
        <taxon>Trichinellida</taxon>
        <taxon>Trichuridae</taxon>
        <taxon>Trichuris</taxon>
    </lineage>
</organism>
<dbReference type="GO" id="GO:0032979">
    <property type="term" value="P:protein insertion into mitochondrial inner membrane from matrix"/>
    <property type="evidence" value="ECO:0007669"/>
    <property type="project" value="TreeGrafter"/>
</dbReference>
<reference evidence="7" key="1">
    <citation type="submission" date="2019-12" db="UniProtKB">
        <authorList>
            <consortium name="WormBaseParasite"/>
        </authorList>
    </citation>
    <scope>IDENTIFICATION</scope>
</reference>
<evidence type="ECO:0000256" key="3">
    <source>
        <dbReference type="ARBA" id="ARBA00022989"/>
    </source>
</evidence>
<proteinExistence type="predicted"/>
<feature type="transmembrane region" description="Helical" evidence="5">
    <location>
        <begin position="254"/>
        <end position="271"/>
    </location>
</feature>
<evidence type="ECO:0000256" key="2">
    <source>
        <dbReference type="ARBA" id="ARBA00022692"/>
    </source>
</evidence>
<keyword evidence="3 5" id="KW-1133">Transmembrane helix</keyword>
<dbReference type="InterPro" id="IPR001708">
    <property type="entry name" value="YidC/ALB3/OXA1/COX18"/>
</dbReference>
<evidence type="ECO:0000256" key="1">
    <source>
        <dbReference type="ARBA" id="ARBA00004141"/>
    </source>
</evidence>